<keyword evidence="6" id="KW-0445">Lipid transport</keyword>
<dbReference type="InterPro" id="IPR001849">
    <property type="entry name" value="PH_domain"/>
</dbReference>
<dbReference type="InterPro" id="IPR031468">
    <property type="entry name" value="SMP_LBD"/>
</dbReference>
<keyword evidence="7" id="KW-0446">Lipid-binding</keyword>
<evidence type="ECO:0008006" key="14">
    <source>
        <dbReference type="Google" id="ProtNLM"/>
    </source>
</evidence>
<feature type="domain" description="PH" evidence="10">
    <location>
        <begin position="1"/>
        <end position="82"/>
    </location>
</feature>
<proteinExistence type="predicted"/>
<dbReference type="Pfam" id="PF10296">
    <property type="entry name" value="MMM1"/>
    <property type="match status" value="1"/>
</dbReference>
<name>A0A2H9TMR9_9FUNG</name>
<gene>
    <name evidence="12" type="ORF">PSACC_01116</name>
</gene>
<evidence type="ECO:0000256" key="2">
    <source>
        <dbReference type="ARBA" id="ARBA00022448"/>
    </source>
</evidence>
<dbReference type="STRING" id="1246581.A0A2H9TMR9"/>
<feature type="compositionally biased region" description="Low complexity" evidence="9">
    <location>
        <begin position="425"/>
        <end position="438"/>
    </location>
</feature>
<keyword evidence="3" id="KW-0812">Transmembrane</keyword>
<keyword evidence="4" id="KW-0256">Endoplasmic reticulum</keyword>
<evidence type="ECO:0000313" key="12">
    <source>
        <dbReference type="EMBL" id="PJF19071.1"/>
    </source>
</evidence>
<evidence type="ECO:0000256" key="3">
    <source>
        <dbReference type="ARBA" id="ARBA00022692"/>
    </source>
</evidence>
<dbReference type="PANTHER" id="PTHR13466">
    <property type="entry name" value="TEX2 PROTEIN-RELATED"/>
    <property type="match status" value="1"/>
</dbReference>
<dbReference type="PROSITE" id="PS50003">
    <property type="entry name" value="PH_DOMAIN"/>
    <property type="match status" value="1"/>
</dbReference>
<dbReference type="CDD" id="cd21675">
    <property type="entry name" value="SMP_TEX2"/>
    <property type="match status" value="1"/>
</dbReference>
<dbReference type="GO" id="GO:1990456">
    <property type="term" value="P:mitochondrion-endoplasmic reticulum membrane tethering"/>
    <property type="evidence" value="ECO:0007669"/>
    <property type="project" value="TreeGrafter"/>
</dbReference>
<organism evidence="12 13">
    <name type="scientific">Paramicrosporidium saccamoebae</name>
    <dbReference type="NCBI Taxonomy" id="1246581"/>
    <lineage>
        <taxon>Eukaryota</taxon>
        <taxon>Fungi</taxon>
        <taxon>Fungi incertae sedis</taxon>
        <taxon>Cryptomycota</taxon>
        <taxon>Cryptomycota incertae sedis</taxon>
        <taxon>Paramicrosporidium</taxon>
    </lineage>
</organism>
<dbReference type="GO" id="GO:0008289">
    <property type="term" value="F:lipid binding"/>
    <property type="evidence" value="ECO:0007669"/>
    <property type="project" value="UniProtKB-KW"/>
</dbReference>
<evidence type="ECO:0000256" key="6">
    <source>
        <dbReference type="ARBA" id="ARBA00023055"/>
    </source>
</evidence>
<dbReference type="PANTHER" id="PTHR13466:SF19">
    <property type="entry name" value="NUCLEUS-VACUOLE JUNCTION PROTEIN 2"/>
    <property type="match status" value="1"/>
</dbReference>
<evidence type="ECO:0000313" key="13">
    <source>
        <dbReference type="Proteomes" id="UP000240830"/>
    </source>
</evidence>
<dbReference type="AlphaFoldDB" id="A0A2H9TMR9"/>
<keyword evidence="8" id="KW-0472">Membrane</keyword>
<evidence type="ECO:0000256" key="9">
    <source>
        <dbReference type="SAM" id="MobiDB-lite"/>
    </source>
</evidence>
<accession>A0A2H9TMR9</accession>
<evidence type="ECO:0000256" key="8">
    <source>
        <dbReference type="ARBA" id="ARBA00023136"/>
    </source>
</evidence>
<feature type="region of interest" description="Disordered" evidence="9">
    <location>
        <begin position="420"/>
        <end position="446"/>
    </location>
</feature>
<dbReference type="GO" id="GO:0005789">
    <property type="term" value="C:endoplasmic reticulum membrane"/>
    <property type="evidence" value="ECO:0007669"/>
    <property type="project" value="UniProtKB-SubCell"/>
</dbReference>
<reference evidence="12 13" key="1">
    <citation type="submission" date="2016-10" db="EMBL/GenBank/DDBJ databases">
        <title>The genome of Paramicrosporidium saccamoebae is the missing link in understanding Cryptomycota and Microsporidia evolution.</title>
        <authorList>
            <person name="Quandt C.A."/>
            <person name="Beaudet D."/>
            <person name="Corsaro D."/>
            <person name="Michel R."/>
            <person name="Corradi N."/>
            <person name="James T."/>
        </authorList>
    </citation>
    <scope>NUCLEOTIDE SEQUENCE [LARGE SCALE GENOMIC DNA]</scope>
    <source>
        <strain evidence="12 13">KSL3</strain>
    </source>
</reference>
<feature type="domain" description="SMP-LTD" evidence="11">
    <location>
        <begin position="122"/>
        <end position="312"/>
    </location>
</feature>
<evidence type="ECO:0000259" key="10">
    <source>
        <dbReference type="PROSITE" id="PS50003"/>
    </source>
</evidence>
<keyword evidence="2" id="KW-0813">Transport</keyword>
<dbReference type="GO" id="GO:0015914">
    <property type="term" value="P:phospholipid transport"/>
    <property type="evidence" value="ECO:0007669"/>
    <property type="project" value="TreeGrafter"/>
</dbReference>
<evidence type="ECO:0000256" key="1">
    <source>
        <dbReference type="ARBA" id="ARBA00004586"/>
    </source>
</evidence>
<dbReference type="Proteomes" id="UP000240830">
    <property type="component" value="Unassembled WGS sequence"/>
</dbReference>
<dbReference type="InterPro" id="IPR019411">
    <property type="entry name" value="MMM1_dom"/>
</dbReference>
<keyword evidence="5" id="KW-1133">Transmembrane helix</keyword>
<evidence type="ECO:0000256" key="4">
    <source>
        <dbReference type="ARBA" id="ARBA00022824"/>
    </source>
</evidence>
<evidence type="ECO:0000259" key="11">
    <source>
        <dbReference type="PROSITE" id="PS51847"/>
    </source>
</evidence>
<protein>
    <recommendedName>
        <fullName evidence="14">SMP-LTD domain-containing protein</fullName>
    </recommendedName>
</protein>
<dbReference type="GO" id="GO:0032865">
    <property type="term" value="C:ERMES complex"/>
    <property type="evidence" value="ECO:0007669"/>
    <property type="project" value="TreeGrafter"/>
</dbReference>
<dbReference type="PROSITE" id="PS51847">
    <property type="entry name" value="SMP"/>
    <property type="match status" value="1"/>
</dbReference>
<evidence type="ECO:0000256" key="5">
    <source>
        <dbReference type="ARBA" id="ARBA00022989"/>
    </source>
</evidence>
<sequence>MSLFLYESEEQLHCAGVAVIEGCKIDLYPHTLLLDEIYKKDFPLRIVSNGEALYANRSTIYLWTASASEKEDWLFALRQAATTASVAITDRAATPYLPQSDPKLTDAIFMERLNRYVRAPTMDKSSQWINAIMGRLFFNMFRSNDLERFFRKKFERKAATMPKPFFLGDLVLKSVLAGQSMPMFSRGQLHSVTNQGELLVSVDVLYPGGFRMQIETEIKWDIPRVKTIIVPIVMSIHVRRLAGRALIRIKPPPSDRLWLGFYAPPQLEVDIEPVVSAKAITWSVIKTAMMKHMQDTMAEFVVLPNMDDFNIPPLIIGDCYGGEKPFELDYIPPSLMSETQKHDLTAQGISTMRSSRGHSPEQLEGIFRERGLLSGSHSLSDLSLDVDLAMDPLTSQSSSRQGLYDEARKSDLLAQEKNADSFTTASPVDNSSSANSSPTRTTKEVISSVRRSVSTFFRTRHVTLFSRDPPDGTLAEHLKTEHVD</sequence>
<dbReference type="EMBL" id="MTSL01000082">
    <property type="protein sequence ID" value="PJF19071.1"/>
    <property type="molecule type" value="Genomic_DNA"/>
</dbReference>
<evidence type="ECO:0000256" key="7">
    <source>
        <dbReference type="ARBA" id="ARBA00023121"/>
    </source>
</evidence>
<comment type="subcellular location">
    <subcellularLocation>
        <location evidence="1">Endoplasmic reticulum membrane</location>
    </subcellularLocation>
</comment>
<comment type="caution">
    <text evidence="12">The sequence shown here is derived from an EMBL/GenBank/DDBJ whole genome shotgun (WGS) entry which is preliminary data.</text>
</comment>
<dbReference type="OrthoDB" id="26740at2759"/>
<keyword evidence="13" id="KW-1185">Reference proteome</keyword>
<dbReference type="SUPFAM" id="SSF50729">
    <property type="entry name" value="PH domain-like"/>
    <property type="match status" value="1"/>
</dbReference>